<dbReference type="AlphaFoldDB" id="A0A1F7YTG3"/>
<organism evidence="2 3">
    <name type="scientific">Candidatus Woesebacteria bacterium RIFCSPHIGHO2_01_FULL_41_10</name>
    <dbReference type="NCBI Taxonomy" id="1802500"/>
    <lineage>
        <taxon>Bacteria</taxon>
        <taxon>Candidatus Woeseibacteriota</taxon>
    </lineage>
</organism>
<gene>
    <name evidence="2" type="ORF">A2801_00125</name>
</gene>
<keyword evidence="1" id="KW-0472">Membrane</keyword>
<evidence type="ECO:0000313" key="3">
    <source>
        <dbReference type="Proteomes" id="UP000177263"/>
    </source>
</evidence>
<sequence length="115" mass="12837">MLRSKWVLVILFGWGEFCTLILGIWPKTNVLEVVVMTLVLAVAISALLKQRFTDVYDWAVWAVYLTVFLLLAFLPTLYYSDGPAMQTIVNTVAASSFTGIYFGLTGSHQPRGRSS</sequence>
<protein>
    <submittedName>
        <fullName evidence="2">Uncharacterized protein</fullName>
    </submittedName>
</protein>
<feature type="transmembrane region" description="Helical" evidence="1">
    <location>
        <begin position="55"/>
        <end position="78"/>
    </location>
</feature>
<dbReference type="Proteomes" id="UP000177263">
    <property type="component" value="Unassembled WGS sequence"/>
</dbReference>
<feature type="transmembrane region" description="Helical" evidence="1">
    <location>
        <begin position="84"/>
        <end position="104"/>
    </location>
</feature>
<comment type="caution">
    <text evidence="2">The sequence shown here is derived from an EMBL/GenBank/DDBJ whole genome shotgun (WGS) entry which is preliminary data.</text>
</comment>
<evidence type="ECO:0000256" key="1">
    <source>
        <dbReference type="SAM" id="Phobius"/>
    </source>
</evidence>
<evidence type="ECO:0000313" key="2">
    <source>
        <dbReference type="EMBL" id="OGM29795.1"/>
    </source>
</evidence>
<feature type="transmembrane region" description="Helical" evidence="1">
    <location>
        <begin position="7"/>
        <end position="25"/>
    </location>
</feature>
<reference evidence="2 3" key="1">
    <citation type="journal article" date="2016" name="Nat. Commun.">
        <title>Thousands of microbial genomes shed light on interconnected biogeochemical processes in an aquifer system.</title>
        <authorList>
            <person name="Anantharaman K."/>
            <person name="Brown C.T."/>
            <person name="Hug L.A."/>
            <person name="Sharon I."/>
            <person name="Castelle C.J."/>
            <person name="Probst A.J."/>
            <person name="Thomas B.C."/>
            <person name="Singh A."/>
            <person name="Wilkins M.J."/>
            <person name="Karaoz U."/>
            <person name="Brodie E.L."/>
            <person name="Williams K.H."/>
            <person name="Hubbard S.S."/>
            <person name="Banfield J.F."/>
        </authorList>
    </citation>
    <scope>NUCLEOTIDE SEQUENCE [LARGE SCALE GENOMIC DNA]</scope>
</reference>
<dbReference type="STRING" id="1802500.A2801_00125"/>
<dbReference type="EMBL" id="MGGM01000009">
    <property type="protein sequence ID" value="OGM29795.1"/>
    <property type="molecule type" value="Genomic_DNA"/>
</dbReference>
<keyword evidence="1" id="KW-1133">Transmembrane helix</keyword>
<proteinExistence type="predicted"/>
<name>A0A1F7YTG3_9BACT</name>
<accession>A0A1F7YTG3</accession>
<keyword evidence="1" id="KW-0812">Transmembrane</keyword>
<feature type="transmembrane region" description="Helical" evidence="1">
    <location>
        <begin position="31"/>
        <end position="48"/>
    </location>
</feature>